<dbReference type="GO" id="GO:0031119">
    <property type="term" value="P:tRNA pseudouridine synthesis"/>
    <property type="evidence" value="ECO:0007669"/>
    <property type="project" value="UniProtKB-UniRule"/>
</dbReference>
<proteinExistence type="inferred from homology"/>
<dbReference type="PIRSF" id="PIRSF001430">
    <property type="entry name" value="tRNA_psdUrid_synth"/>
    <property type="match status" value="1"/>
</dbReference>
<name>A0A497XM55_9AQUI</name>
<dbReference type="Gene3D" id="3.30.70.660">
    <property type="entry name" value="Pseudouridine synthase I, catalytic domain, C-terminal subdomain"/>
    <property type="match status" value="1"/>
</dbReference>
<keyword evidence="2 4" id="KW-0819">tRNA processing</keyword>
<evidence type="ECO:0000313" key="10">
    <source>
        <dbReference type="Proteomes" id="UP000267841"/>
    </source>
</evidence>
<evidence type="ECO:0000256" key="7">
    <source>
        <dbReference type="RuleBase" id="RU003792"/>
    </source>
</evidence>
<accession>A0A497XM55</accession>
<sequence length="239" mass="27382">MPNYMLRLAFVGTNYSGWQIQPYVPTVQGVLKDSIERIIREEVKLVGCCRTDAGVHAEDYVANFRSSKGVECLNVLRGLNSLLPKDIGVYEVKIVPDEFNARYSVKRKVYLYRVWNSEVRNPFLYPFSWQIPRRLDIDALYEGVRLISGLKDFSGFAKLEGEKNTLIHLTSEVEVRGDLIQIRFTASHFLRYMVRRLVGALVRRAEGKLSSGDLKNFLEGKHCPYTAPAKGLTLERVYL</sequence>
<evidence type="ECO:0000256" key="1">
    <source>
        <dbReference type="ARBA" id="ARBA00009375"/>
    </source>
</evidence>
<evidence type="ECO:0000256" key="5">
    <source>
        <dbReference type="PIRSR" id="PIRSR001430-1"/>
    </source>
</evidence>
<dbReference type="Proteomes" id="UP000267841">
    <property type="component" value="Unassembled WGS sequence"/>
</dbReference>
<evidence type="ECO:0000313" key="9">
    <source>
        <dbReference type="EMBL" id="RLJ69935.1"/>
    </source>
</evidence>
<dbReference type="PANTHER" id="PTHR11142:SF0">
    <property type="entry name" value="TRNA PSEUDOURIDINE SYNTHASE-LIKE 1"/>
    <property type="match status" value="1"/>
</dbReference>
<dbReference type="OrthoDB" id="9811823at2"/>
<dbReference type="GO" id="GO:0003723">
    <property type="term" value="F:RNA binding"/>
    <property type="evidence" value="ECO:0007669"/>
    <property type="project" value="InterPro"/>
</dbReference>
<dbReference type="InterPro" id="IPR020097">
    <property type="entry name" value="PsdUridine_synth_TruA_a/b_dom"/>
</dbReference>
<gene>
    <name evidence="4" type="primary">truA</name>
    <name evidence="9" type="ORF">BCF55_0194</name>
</gene>
<evidence type="ECO:0000256" key="3">
    <source>
        <dbReference type="ARBA" id="ARBA00023235"/>
    </source>
</evidence>
<dbReference type="HAMAP" id="MF_00171">
    <property type="entry name" value="TruA"/>
    <property type="match status" value="1"/>
</dbReference>
<dbReference type="InterPro" id="IPR001406">
    <property type="entry name" value="PsdUridine_synth_TruA"/>
</dbReference>
<feature type="domain" description="Pseudouridine synthase I TruA alpha/beta" evidence="8">
    <location>
        <begin position="9"/>
        <end position="104"/>
    </location>
</feature>
<dbReference type="SUPFAM" id="SSF55120">
    <property type="entry name" value="Pseudouridine synthase"/>
    <property type="match status" value="1"/>
</dbReference>
<feature type="binding site" evidence="4 6">
    <location>
        <position position="110"/>
    </location>
    <ligand>
        <name>substrate</name>
    </ligand>
</feature>
<dbReference type="InterPro" id="IPR020103">
    <property type="entry name" value="PsdUridine_synth_cat_dom_sf"/>
</dbReference>
<dbReference type="Gene3D" id="3.30.70.580">
    <property type="entry name" value="Pseudouridine synthase I, catalytic domain, N-terminal subdomain"/>
    <property type="match status" value="1"/>
</dbReference>
<comment type="caution">
    <text evidence="9">The sequence shown here is derived from an EMBL/GenBank/DDBJ whole genome shotgun (WGS) entry which is preliminary data.</text>
</comment>
<reference evidence="9 10" key="1">
    <citation type="submission" date="2018-10" db="EMBL/GenBank/DDBJ databases">
        <title>Genomic Encyclopedia of Archaeal and Bacterial Type Strains, Phase II (KMG-II): from individual species to whole genera.</title>
        <authorList>
            <person name="Goeker M."/>
        </authorList>
    </citation>
    <scope>NUCLEOTIDE SEQUENCE [LARGE SCALE GENOMIC DNA]</scope>
    <source>
        <strain evidence="9 10">DSM 16510</strain>
    </source>
</reference>
<comment type="subunit">
    <text evidence="4">Homodimer.</text>
</comment>
<dbReference type="AlphaFoldDB" id="A0A497XM55"/>
<dbReference type="CDD" id="cd02570">
    <property type="entry name" value="PseudoU_synth_EcTruA"/>
    <property type="match status" value="1"/>
</dbReference>
<dbReference type="EC" id="5.4.99.12" evidence="4"/>
<feature type="active site" description="Nucleophile" evidence="4 5">
    <location>
        <position position="52"/>
    </location>
</feature>
<protein>
    <recommendedName>
        <fullName evidence="4">tRNA pseudouridine synthase A</fullName>
        <ecNumber evidence="4">5.4.99.12</ecNumber>
    </recommendedName>
    <alternativeName>
        <fullName evidence="4">tRNA pseudouridine(38-40) synthase</fullName>
    </alternativeName>
    <alternativeName>
        <fullName evidence="4">tRNA pseudouridylate synthase I</fullName>
    </alternativeName>
    <alternativeName>
        <fullName evidence="4">tRNA-uridine isomerase I</fullName>
    </alternativeName>
</protein>
<dbReference type="FunFam" id="3.30.70.580:FF:000001">
    <property type="entry name" value="tRNA pseudouridine synthase A"/>
    <property type="match status" value="1"/>
</dbReference>
<keyword evidence="3 4" id="KW-0413">Isomerase</keyword>
<feature type="domain" description="Pseudouridine synthase I TruA alpha/beta" evidence="8">
    <location>
        <begin position="148"/>
        <end position="237"/>
    </location>
</feature>
<dbReference type="GO" id="GO:0160147">
    <property type="term" value="F:tRNA pseudouridine(38-40) synthase activity"/>
    <property type="evidence" value="ECO:0007669"/>
    <property type="project" value="UniProtKB-EC"/>
</dbReference>
<keyword evidence="10" id="KW-1185">Reference proteome</keyword>
<dbReference type="InterPro" id="IPR020094">
    <property type="entry name" value="TruA/RsuA/RluB/E/F_N"/>
</dbReference>
<organism evidence="9 10">
    <name type="scientific">Hydrogenivirga caldilitoris</name>
    <dbReference type="NCBI Taxonomy" id="246264"/>
    <lineage>
        <taxon>Bacteria</taxon>
        <taxon>Pseudomonadati</taxon>
        <taxon>Aquificota</taxon>
        <taxon>Aquificia</taxon>
        <taxon>Aquificales</taxon>
        <taxon>Aquificaceae</taxon>
        <taxon>Hydrogenivirga</taxon>
    </lineage>
</organism>
<comment type="catalytic activity">
    <reaction evidence="4 7">
        <text>uridine(38/39/40) in tRNA = pseudouridine(38/39/40) in tRNA</text>
        <dbReference type="Rhea" id="RHEA:22376"/>
        <dbReference type="Rhea" id="RHEA-COMP:10085"/>
        <dbReference type="Rhea" id="RHEA-COMP:10087"/>
        <dbReference type="ChEBI" id="CHEBI:65314"/>
        <dbReference type="ChEBI" id="CHEBI:65315"/>
        <dbReference type="EC" id="5.4.99.12"/>
    </reaction>
</comment>
<dbReference type="InterPro" id="IPR020095">
    <property type="entry name" value="PsdUridine_synth_TruA_C"/>
</dbReference>
<evidence type="ECO:0000259" key="8">
    <source>
        <dbReference type="Pfam" id="PF01416"/>
    </source>
</evidence>
<comment type="caution">
    <text evidence="4">Lacks conserved residue(s) required for the propagation of feature annotation.</text>
</comment>
<evidence type="ECO:0000256" key="2">
    <source>
        <dbReference type="ARBA" id="ARBA00022694"/>
    </source>
</evidence>
<evidence type="ECO:0000256" key="4">
    <source>
        <dbReference type="HAMAP-Rule" id="MF_00171"/>
    </source>
</evidence>
<dbReference type="Pfam" id="PF01416">
    <property type="entry name" value="PseudoU_synth_1"/>
    <property type="match status" value="2"/>
</dbReference>
<evidence type="ECO:0000256" key="6">
    <source>
        <dbReference type="PIRSR" id="PIRSR001430-2"/>
    </source>
</evidence>
<dbReference type="PANTHER" id="PTHR11142">
    <property type="entry name" value="PSEUDOURIDYLATE SYNTHASE"/>
    <property type="match status" value="1"/>
</dbReference>
<dbReference type="RefSeq" id="WP_121008914.1">
    <property type="nucleotide sequence ID" value="NZ_RCCJ01000001.1"/>
</dbReference>
<dbReference type="EMBL" id="RCCJ01000001">
    <property type="protein sequence ID" value="RLJ69935.1"/>
    <property type="molecule type" value="Genomic_DNA"/>
</dbReference>
<comment type="similarity">
    <text evidence="1 4 7">Belongs to the tRNA pseudouridine synthase TruA family.</text>
</comment>
<comment type="function">
    <text evidence="4">Formation of pseudouridine at positions 38, 39 and 40 in the anticodon stem and loop of transfer RNAs.</text>
</comment>